<protein>
    <submittedName>
        <fullName evidence="2">Uncharacterized protein</fullName>
    </submittedName>
</protein>
<evidence type="ECO:0000256" key="1">
    <source>
        <dbReference type="SAM" id="MobiDB-lite"/>
    </source>
</evidence>
<dbReference type="Proteomes" id="UP001292094">
    <property type="component" value="Unassembled WGS sequence"/>
</dbReference>
<organism evidence="2 3">
    <name type="scientific">Petrolisthes manimaculis</name>
    <dbReference type="NCBI Taxonomy" id="1843537"/>
    <lineage>
        <taxon>Eukaryota</taxon>
        <taxon>Metazoa</taxon>
        <taxon>Ecdysozoa</taxon>
        <taxon>Arthropoda</taxon>
        <taxon>Crustacea</taxon>
        <taxon>Multicrustacea</taxon>
        <taxon>Malacostraca</taxon>
        <taxon>Eumalacostraca</taxon>
        <taxon>Eucarida</taxon>
        <taxon>Decapoda</taxon>
        <taxon>Pleocyemata</taxon>
        <taxon>Anomura</taxon>
        <taxon>Galatheoidea</taxon>
        <taxon>Porcellanidae</taxon>
        <taxon>Petrolisthes</taxon>
    </lineage>
</organism>
<feature type="region of interest" description="Disordered" evidence="1">
    <location>
        <begin position="134"/>
        <end position="181"/>
    </location>
</feature>
<feature type="compositionally biased region" description="Basic and acidic residues" evidence="1">
    <location>
        <begin position="142"/>
        <end position="165"/>
    </location>
</feature>
<dbReference type="EMBL" id="JAWZYT010000256">
    <property type="protein sequence ID" value="KAK4325984.1"/>
    <property type="molecule type" value="Genomic_DNA"/>
</dbReference>
<accession>A0AAE1UPZ6</accession>
<proteinExistence type="predicted"/>
<name>A0AAE1UPZ6_9EUCA</name>
<gene>
    <name evidence="2" type="ORF">Pmani_003465</name>
</gene>
<reference evidence="2" key="1">
    <citation type="submission" date="2023-11" db="EMBL/GenBank/DDBJ databases">
        <title>Genome assemblies of two species of porcelain crab, Petrolisthes cinctipes and Petrolisthes manimaculis (Anomura: Porcellanidae).</title>
        <authorList>
            <person name="Angst P."/>
        </authorList>
    </citation>
    <scope>NUCLEOTIDE SEQUENCE</scope>
    <source>
        <strain evidence="2">PB745_02</strain>
        <tissue evidence="2">Gill</tissue>
    </source>
</reference>
<dbReference type="AlphaFoldDB" id="A0AAE1UPZ6"/>
<evidence type="ECO:0000313" key="3">
    <source>
        <dbReference type="Proteomes" id="UP001292094"/>
    </source>
</evidence>
<comment type="caution">
    <text evidence="2">The sequence shown here is derived from an EMBL/GenBank/DDBJ whole genome shotgun (WGS) entry which is preliminary data.</text>
</comment>
<evidence type="ECO:0000313" key="2">
    <source>
        <dbReference type="EMBL" id="KAK4325984.1"/>
    </source>
</evidence>
<sequence length="181" mass="20341">MKRFRLEMRQVVMKRLHGFRNEVSGEGEVRQQEVRLEMWKESGQAMMVRQGMRRRSDTRRGRGPPSHFLACQSYKSGPRGRTVWVSETSQVVASTPDYSLATLSLKNRVDLIVRANLISIIVLIEVEVTWRSGNNDLVNKGGDNDLVNKGDDKDLVNKGGDKTTDGDGLAWGTGEKGREGH</sequence>
<keyword evidence="3" id="KW-1185">Reference proteome</keyword>